<accession>A0A8S5V1Q5</accession>
<reference evidence="1" key="1">
    <citation type="journal article" date="2021" name="Proc. Natl. Acad. Sci. U.S.A.">
        <title>A Catalog of Tens of Thousands of Viruses from Human Metagenomes Reveals Hidden Associations with Chronic Diseases.</title>
        <authorList>
            <person name="Tisza M.J."/>
            <person name="Buck C.B."/>
        </authorList>
    </citation>
    <scope>NUCLEOTIDE SEQUENCE</scope>
    <source>
        <strain evidence="1">CtJ2i1</strain>
    </source>
</reference>
<evidence type="ECO:0008006" key="2">
    <source>
        <dbReference type="Google" id="ProtNLM"/>
    </source>
</evidence>
<name>A0A8S5V1Q5_9CAUD</name>
<evidence type="ECO:0000313" key="1">
    <source>
        <dbReference type="EMBL" id="DAG00551.1"/>
    </source>
</evidence>
<protein>
    <recommendedName>
        <fullName evidence="2">LysM domain-containing protein</fullName>
    </recommendedName>
</protein>
<sequence>MKKQFATILTAVVVMAGATAYIATPTAPERYVIHTVSYGETLESIIQDSNKNTDVNYDIREATATAVAKSKEMEGGATSRQLKVGDRVAVPIYR</sequence>
<organism evidence="1">
    <name type="scientific">Myoviridae sp. ctJ2i1</name>
    <dbReference type="NCBI Taxonomy" id="2825079"/>
    <lineage>
        <taxon>Viruses</taxon>
        <taxon>Duplodnaviria</taxon>
        <taxon>Heunggongvirae</taxon>
        <taxon>Uroviricota</taxon>
        <taxon>Caudoviricetes</taxon>
    </lineage>
</organism>
<dbReference type="EMBL" id="BK016182">
    <property type="protein sequence ID" value="DAG00551.1"/>
    <property type="molecule type" value="Genomic_DNA"/>
</dbReference>
<proteinExistence type="predicted"/>